<feature type="coiled-coil region" evidence="1">
    <location>
        <begin position="214"/>
        <end position="248"/>
    </location>
</feature>
<dbReference type="PaxDb" id="8022-A0A060WNJ7"/>
<accession>A0A060WNJ7</accession>
<evidence type="ECO:0000256" key="1">
    <source>
        <dbReference type="SAM" id="Coils"/>
    </source>
</evidence>
<dbReference type="Proteomes" id="UP000193380">
    <property type="component" value="Unassembled WGS sequence"/>
</dbReference>
<dbReference type="EMBL" id="FR904635">
    <property type="protein sequence ID" value="CDQ68622.1"/>
    <property type="molecule type" value="Genomic_DNA"/>
</dbReference>
<feature type="region of interest" description="Disordered" evidence="2">
    <location>
        <begin position="46"/>
        <end position="66"/>
    </location>
</feature>
<evidence type="ECO:0000313" key="4">
    <source>
        <dbReference type="Proteomes" id="UP000193380"/>
    </source>
</evidence>
<dbReference type="STRING" id="8022.A0A060WNJ7"/>
<dbReference type="AlphaFoldDB" id="A0A060WNJ7"/>
<sequence length="414" mass="47725">MFMFRQAAPQKRWSKEETVCLCCYLHFTASLSRKQVMETPMAVEDLQRRREVESRENLHSGEDSMEEAHSVESSLMAALTHHERSMYGAGFAAQAHITEVVSPVERCVEYTFVQVQGNMDSVGLLFEECIKKVGHLESQRDELILELLQLEQPMLQATVALRGQLLEARRVLTSVQLEFIHLQIEVGQVKSKLFVTARDCIQSQLALAAQQYEVAQAAITQEELQAHVQNLTEEVSQLQEAQHNQLNTLKDRARQPSRPRAMSDVTHCRRASLDLQKRLSGSMRNLEGWYEPRLLALLRRRQAGKETLRRSRDVGRDLKARLGPLKEQTQRLELQRACLEERIALMERERVERVAQYKETVDSLEETMRNLKLELCIQKKANRQLEELKKGLLSELNYDRGCIEVSETTAERES</sequence>
<organism evidence="3 4">
    <name type="scientific">Oncorhynchus mykiss</name>
    <name type="common">Rainbow trout</name>
    <name type="synonym">Salmo gairdneri</name>
    <dbReference type="NCBI Taxonomy" id="8022"/>
    <lineage>
        <taxon>Eukaryota</taxon>
        <taxon>Metazoa</taxon>
        <taxon>Chordata</taxon>
        <taxon>Craniata</taxon>
        <taxon>Vertebrata</taxon>
        <taxon>Euteleostomi</taxon>
        <taxon>Actinopterygii</taxon>
        <taxon>Neopterygii</taxon>
        <taxon>Teleostei</taxon>
        <taxon>Protacanthopterygii</taxon>
        <taxon>Salmoniformes</taxon>
        <taxon>Salmonidae</taxon>
        <taxon>Salmoninae</taxon>
        <taxon>Oncorhynchus</taxon>
    </lineage>
</organism>
<evidence type="ECO:0000313" key="3">
    <source>
        <dbReference type="EMBL" id="CDQ68622.1"/>
    </source>
</evidence>
<protein>
    <recommendedName>
        <fullName evidence="5">IF rod domain-containing protein</fullName>
    </recommendedName>
</protein>
<dbReference type="InterPro" id="IPR027702">
    <property type="entry name" value="Syncoilin"/>
</dbReference>
<proteinExistence type="predicted"/>
<name>A0A060WNJ7_ONCMY</name>
<dbReference type="GO" id="GO:0005882">
    <property type="term" value="C:intermediate filament"/>
    <property type="evidence" value="ECO:0007669"/>
    <property type="project" value="InterPro"/>
</dbReference>
<evidence type="ECO:0008006" key="5">
    <source>
        <dbReference type="Google" id="ProtNLM"/>
    </source>
</evidence>
<reference evidence="3" key="1">
    <citation type="journal article" date="2014" name="Nat. Commun.">
        <title>The rainbow trout genome provides novel insights into evolution after whole-genome duplication in vertebrates.</title>
        <authorList>
            <person name="Berthelot C."/>
            <person name="Brunet F."/>
            <person name="Chalopin D."/>
            <person name="Juanchich A."/>
            <person name="Bernard M."/>
            <person name="Noel B."/>
            <person name="Bento P."/>
            <person name="Da Silva C."/>
            <person name="Labadie K."/>
            <person name="Alberti A."/>
            <person name="Aury J.M."/>
            <person name="Louis A."/>
            <person name="Dehais P."/>
            <person name="Bardou P."/>
            <person name="Montfort J."/>
            <person name="Klopp C."/>
            <person name="Cabau C."/>
            <person name="Gaspin C."/>
            <person name="Thorgaard G.H."/>
            <person name="Boussaha M."/>
            <person name="Quillet E."/>
            <person name="Guyomard R."/>
            <person name="Galiana D."/>
            <person name="Bobe J."/>
            <person name="Volff J.N."/>
            <person name="Genet C."/>
            <person name="Wincker P."/>
            <person name="Jaillon O."/>
            <person name="Roest Crollius H."/>
            <person name="Guiguen Y."/>
        </authorList>
    </citation>
    <scope>NUCLEOTIDE SEQUENCE [LARGE SCALE GENOMIC DNA]</scope>
</reference>
<reference evidence="3" key="2">
    <citation type="submission" date="2014-03" db="EMBL/GenBank/DDBJ databases">
        <authorList>
            <person name="Genoscope - CEA"/>
        </authorList>
    </citation>
    <scope>NUCLEOTIDE SEQUENCE</scope>
</reference>
<keyword evidence="1" id="KW-0175">Coiled coil</keyword>
<evidence type="ECO:0000256" key="2">
    <source>
        <dbReference type="SAM" id="MobiDB-lite"/>
    </source>
</evidence>
<dbReference type="PANTHER" id="PTHR47147">
    <property type="entry name" value="SYNCOILIN"/>
    <property type="match status" value="1"/>
</dbReference>
<gene>
    <name evidence="3" type="ORF">GSONMT00034943001</name>
</gene>
<dbReference type="PANTHER" id="PTHR47147:SF1">
    <property type="entry name" value="SYNCOILIN"/>
    <property type="match status" value="1"/>
</dbReference>
<feature type="coiled-coil region" evidence="1">
    <location>
        <begin position="329"/>
        <end position="374"/>
    </location>
</feature>